<dbReference type="PANTHER" id="PTHR24253">
    <property type="entry name" value="TRANSMEMBRANE PROTEASE SERINE"/>
    <property type="match status" value="1"/>
</dbReference>
<organism evidence="8">
    <name type="scientific">Xenopus tropicalis</name>
    <name type="common">Western clawed frog</name>
    <name type="synonym">Silurana tropicalis</name>
    <dbReference type="NCBI Taxonomy" id="8364"/>
    <lineage>
        <taxon>Eukaryota</taxon>
        <taxon>Metazoa</taxon>
        <taxon>Chordata</taxon>
        <taxon>Craniata</taxon>
        <taxon>Vertebrata</taxon>
        <taxon>Euteleostomi</taxon>
        <taxon>Amphibia</taxon>
        <taxon>Batrachia</taxon>
        <taxon>Anura</taxon>
        <taxon>Pipoidea</taxon>
        <taxon>Pipidae</taxon>
        <taxon>Xenopodinae</taxon>
        <taxon>Xenopus</taxon>
        <taxon>Silurana</taxon>
    </lineage>
</organism>
<dbReference type="SUPFAM" id="SSF50494">
    <property type="entry name" value="Trypsin-like serine proteases"/>
    <property type="match status" value="1"/>
</dbReference>
<evidence type="ECO:0000256" key="3">
    <source>
        <dbReference type="ARBA" id="ARBA00022801"/>
    </source>
</evidence>
<reference evidence="8" key="2">
    <citation type="submission" date="2021-03" db="UniProtKB">
        <authorList>
            <consortium name="Ensembl"/>
        </authorList>
    </citation>
    <scope>IDENTIFICATION</scope>
</reference>
<protein>
    <submittedName>
        <fullName evidence="8 10">Serine protease 33-like</fullName>
    </submittedName>
</protein>
<reference evidence="10" key="3">
    <citation type="submission" date="2025-04" db="UniProtKB">
        <authorList>
            <consortium name="RefSeq"/>
        </authorList>
    </citation>
    <scope>IDENTIFICATION</scope>
    <source>
        <strain evidence="10">Nigerian</strain>
        <tissue evidence="10">Liver and blood</tissue>
    </source>
</reference>
<evidence type="ECO:0000313" key="8">
    <source>
        <dbReference type="Ensembl" id="ENSXETP00000111537"/>
    </source>
</evidence>
<keyword evidence="4" id="KW-1015">Disulfide bond</keyword>
<evidence type="ECO:0000256" key="6">
    <source>
        <dbReference type="SAM" id="SignalP"/>
    </source>
</evidence>
<evidence type="ECO:0000313" key="9">
    <source>
        <dbReference type="Proteomes" id="UP000008143"/>
    </source>
</evidence>
<keyword evidence="9" id="KW-1185">Reference proteome</keyword>
<dbReference type="GeneTree" id="ENSGT00940000154999"/>
<dbReference type="AGR" id="Xenbase:XB-GENE-29093023"/>
<dbReference type="InterPro" id="IPR043504">
    <property type="entry name" value="Peptidase_S1_PA_chymotrypsin"/>
</dbReference>
<dbReference type="InterPro" id="IPR001314">
    <property type="entry name" value="Peptidase_S1A"/>
</dbReference>
<reference evidence="8" key="1">
    <citation type="journal article" date="2010" name="Science">
        <title>The genome of the Western clawed frog Xenopus tropicalis.</title>
        <authorList>
            <person name="Hellsten U."/>
            <person name="Harland R.M."/>
            <person name="Gilchrist M.J."/>
            <person name="Hendrix D."/>
            <person name="Jurka J."/>
            <person name="Kapitonov V."/>
            <person name="Ovcharenko I."/>
            <person name="Putnam N.H."/>
            <person name="Shu S."/>
            <person name="Taher L."/>
            <person name="Blitz I.L."/>
            <person name="Blumberg B."/>
            <person name="Dichmann D.S."/>
            <person name="Dubchak I."/>
            <person name="Amaya E."/>
            <person name="Detter J.C."/>
            <person name="Fletcher R."/>
            <person name="Gerhard D.S."/>
            <person name="Goodstein D."/>
            <person name="Graves T."/>
            <person name="Grigoriev I.V."/>
            <person name="Grimwood J."/>
            <person name="Kawashima T."/>
            <person name="Lindquist E."/>
            <person name="Lucas S.M."/>
            <person name="Mead P.E."/>
            <person name="Mitros T."/>
            <person name="Ogino H."/>
            <person name="Ohta Y."/>
            <person name="Poliakov A.V."/>
            <person name="Pollet N."/>
            <person name="Robert J."/>
            <person name="Salamov A."/>
            <person name="Sater A.K."/>
            <person name="Schmutz J."/>
            <person name="Terry A."/>
            <person name="Vize P.D."/>
            <person name="Warren W.C."/>
            <person name="Wells D."/>
            <person name="Wills A."/>
            <person name="Wilson R.K."/>
            <person name="Zimmerman L.B."/>
            <person name="Zorn A.M."/>
            <person name="Grainger R."/>
            <person name="Grammer T."/>
            <person name="Khokha M.K."/>
            <person name="Richardson P.M."/>
            <person name="Rokhsar D.S."/>
        </authorList>
    </citation>
    <scope>NUCLEOTIDE SEQUENCE [LARGE SCALE GENOMIC DNA]</scope>
    <source>
        <strain evidence="8">Nigerian</strain>
    </source>
</reference>
<dbReference type="InterPro" id="IPR033116">
    <property type="entry name" value="TRYPSIN_SER"/>
</dbReference>
<dbReference type="PANTHER" id="PTHR24253:SF179">
    <property type="entry name" value="SERINE PROTEASE 33-LIKE"/>
    <property type="match status" value="1"/>
</dbReference>
<dbReference type="Xenbase" id="XB-GENE-29093023">
    <property type="gene designation" value="LOC116407688"/>
</dbReference>
<evidence type="ECO:0000256" key="5">
    <source>
        <dbReference type="RuleBase" id="RU363034"/>
    </source>
</evidence>
<sequence>MASLIRAVFWLSLGTYGIMRAAADCGKVPLFQRIMGGQNSTPGKWPWQVSIRDAKGTHFCGGTLIDNKTVISAAHCFSNTNMVQLPVTACLGSFSLNQTNPNEVCVKVKNITSYPNYTKDTDSGDISILELDKEVNMTNYIYPICVPVSGLTFPEGQNCSVTGWGDISFGTNLPDPRTLQEVTLPLIAANKCNKSYHTYAGGAAQAEIRNDMICTGIPQGGMGACQGDSGGPVSCQKDGLWYLVGVVSFAAGCGLPNRPGVNTLVPSFSDWIVQNDPRASENLRPAAATPASEASTRCISSLLIPLSLILLVTY</sequence>
<feature type="signal peptide" evidence="6">
    <location>
        <begin position="1"/>
        <end position="23"/>
    </location>
</feature>
<evidence type="ECO:0000256" key="1">
    <source>
        <dbReference type="ARBA" id="ARBA00022670"/>
    </source>
</evidence>
<dbReference type="Ensembl" id="ENSXETT00000112802">
    <property type="protein sequence ID" value="ENSXETP00000111537"/>
    <property type="gene ID" value="ENSXETG00000048337"/>
</dbReference>
<keyword evidence="2 6" id="KW-0732">Signal</keyword>
<dbReference type="PRINTS" id="PR00722">
    <property type="entry name" value="CHYMOTRYPSIN"/>
</dbReference>
<dbReference type="SMART" id="SM00020">
    <property type="entry name" value="Tryp_SPc"/>
    <property type="match status" value="1"/>
</dbReference>
<dbReference type="PROSITE" id="PS50240">
    <property type="entry name" value="TRYPSIN_DOM"/>
    <property type="match status" value="1"/>
</dbReference>
<dbReference type="Proteomes" id="UP000008143">
    <property type="component" value="Chromosome 9"/>
</dbReference>
<keyword evidence="3 5" id="KW-0378">Hydrolase</keyword>
<evidence type="ECO:0000256" key="4">
    <source>
        <dbReference type="ARBA" id="ARBA00023157"/>
    </source>
</evidence>
<proteinExistence type="predicted"/>
<dbReference type="GO" id="GO:0006508">
    <property type="term" value="P:proteolysis"/>
    <property type="evidence" value="ECO:0007669"/>
    <property type="project" value="UniProtKB-KW"/>
</dbReference>
<evidence type="ECO:0000259" key="7">
    <source>
        <dbReference type="PROSITE" id="PS50240"/>
    </source>
</evidence>
<dbReference type="GO" id="GO:0004252">
    <property type="term" value="F:serine-type endopeptidase activity"/>
    <property type="evidence" value="ECO:0007669"/>
    <property type="project" value="InterPro"/>
</dbReference>
<dbReference type="PROSITE" id="PS00134">
    <property type="entry name" value="TRYPSIN_HIS"/>
    <property type="match status" value="1"/>
</dbReference>
<dbReference type="PROSITE" id="PS00135">
    <property type="entry name" value="TRYPSIN_SER"/>
    <property type="match status" value="1"/>
</dbReference>
<dbReference type="FunFam" id="2.40.10.10:FF:000024">
    <property type="entry name" value="Serine protease 53"/>
    <property type="match status" value="1"/>
</dbReference>
<dbReference type="GeneID" id="116407688"/>
<name>A0A803JU46_XENTR</name>
<dbReference type="CDD" id="cd00190">
    <property type="entry name" value="Tryp_SPc"/>
    <property type="match status" value="1"/>
</dbReference>
<dbReference type="InterPro" id="IPR018114">
    <property type="entry name" value="TRYPSIN_HIS"/>
</dbReference>
<accession>A0A803JU46</accession>
<keyword evidence="1 5" id="KW-0645">Protease</keyword>
<evidence type="ECO:0000313" key="11">
    <source>
        <dbReference type="Xenbase" id="XB-GENE-29093023"/>
    </source>
</evidence>
<keyword evidence="5" id="KW-0720">Serine protease</keyword>
<dbReference type="Gene3D" id="2.40.10.10">
    <property type="entry name" value="Trypsin-like serine proteases"/>
    <property type="match status" value="1"/>
</dbReference>
<dbReference type="OrthoDB" id="10002959at2759"/>
<evidence type="ECO:0000256" key="2">
    <source>
        <dbReference type="ARBA" id="ARBA00022729"/>
    </source>
</evidence>
<feature type="domain" description="Peptidase S1" evidence="7">
    <location>
        <begin position="34"/>
        <end position="277"/>
    </location>
</feature>
<dbReference type="GO" id="GO:0008236">
    <property type="term" value="F:serine-type peptidase activity"/>
    <property type="evidence" value="ECO:0000318"/>
    <property type="project" value="GO_Central"/>
</dbReference>
<gene>
    <name evidence="8 10 11" type="primary">LOC116407688</name>
</gene>
<dbReference type="InterPro" id="IPR009003">
    <property type="entry name" value="Peptidase_S1_PA"/>
</dbReference>
<dbReference type="RefSeq" id="XP_031749387.1">
    <property type="nucleotide sequence ID" value="XM_031893527.1"/>
</dbReference>
<feature type="chain" id="PRO_5044662982" evidence="6">
    <location>
        <begin position="24"/>
        <end position="314"/>
    </location>
</feature>
<dbReference type="Pfam" id="PF00089">
    <property type="entry name" value="Trypsin"/>
    <property type="match status" value="1"/>
</dbReference>
<dbReference type="KEGG" id="xtr:116407688"/>
<evidence type="ECO:0000313" key="10">
    <source>
        <dbReference type="RefSeq" id="XP_031749387.1"/>
    </source>
</evidence>
<dbReference type="InterPro" id="IPR001254">
    <property type="entry name" value="Trypsin_dom"/>
</dbReference>
<dbReference type="Ensembl" id="ENSXETT00000110250">
    <property type="protein sequence ID" value="ENSXETP00000102036"/>
    <property type="gene ID" value="ENSXETG00000048337"/>
</dbReference>
<dbReference type="AlphaFoldDB" id="A0A803JU46"/>